<dbReference type="EMBL" id="FNVA01000003">
    <property type="protein sequence ID" value="SEG17732.1"/>
    <property type="molecule type" value="Genomic_DNA"/>
</dbReference>
<name>A0A1H5Y1J7_9BACT</name>
<keyword evidence="3" id="KW-1185">Reference proteome</keyword>
<proteinExistence type="predicted"/>
<evidence type="ECO:0000313" key="2">
    <source>
        <dbReference type="EMBL" id="SEG17732.1"/>
    </source>
</evidence>
<dbReference type="RefSeq" id="WP_103932975.1">
    <property type="nucleotide sequence ID" value="NZ_FNVA01000003.1"/>
</dbReference>
<sequence length="177" mass="18916">MRLPLFVVMALGSSVGSALDSAAACGQAMMTNPAPAEQCGVGLFAQQRSTGVTVWTTLFEDHDQAPQDKSGLHVVVTPQKALREVTLRVTFLPYGLRAVPTDSITKRDMQEQTRTFHLSAKDATEKKLTGDLLLGRVSGVKSVAVEALEFADGSSWKAPTNNPCSVAPSGYLPVRLE</sequence>
<feature type="chain" id="PRO_5009290053" evidence="1">
    <location>
        <begin position="19"/>
        <end position="177"/>
    </location>
</feature>
<gene>
    <name evidence="2" type="ORF">SAMN05421819_2071</name>
</gene>
<evidence type="ECO:0000313" key="3">
    <source>
        <dbReference type="Proteomes" id="UP000236728"/>
    </source>
</evidence>
<reference evidence="2 3" key="1">
    <citation type="submission" date="2016-10" db="EMBL/GenBank/DDBJ databases">
        <authorList>
            <person name="de Groot N.N."/>
        </authorList>
    </citation>
    <scope>NUCLEOTIDE SEQUENCE [LARGE SCALE GENOMIC DNA]</scope>
    <source>
        <strain evidence="2 3">DSM 22489</strain>
    </source>
</reference>
<protein>
    <submittedName>
        <fullName evidence="2">Uncharacterized protein</fullName>
    </submittedName>
</protein>
<evidence type="ECO:0000256" key="1">
    <source>
        <dbReference type="SAM" id="SignalP"/>
    </source>
</evidence>
<dbReference type="AlphaFoldDB" id="A0A1H5Y1J7"/>
<feature type="signal peptide" evidence="1">
    <location>
        <begin position="1"/>
        <end position="18"/>
    </location>
</feature>
<keyword evidence="1" id="KW-0732">Signal</keyword>
<organism evidence="2 3">
    <name type="scientific">Bryocella elongata</name>
    <dbReference type="NCBI Taxonomy" id="863522"/>
    <lineage>
        <taxon>Bacteria</taxon>
        <taxon>Pseudomonadati</taxon>
        <taxon>Acidobacteriota</taxon>
        <taxon>Terriglobia</taxon>
        <taxon>Terriglobales</taxon>
        <taxon>Acidobacteriaceae</taxon>
        <taxon>Bryocella</taxon>
    </lineage>
</organism>
<dbReference type="OrthoDB" id="120309at2"/>
<accession>A0A1H5Y1J7</accession>
<dbReference type="Proteomes" id="UP000236728">
    <property type="component" value="Unassembled WGS sequence"/>
</dbReference>